<keyword evidence="3" id="KW-0949">S-adenosyl-L-methionine</keyword>
<feature type="domain" description="O-methyltransferase C-terminal" evidence="4">
    <location>
        <begin position="117"/>
        <end position="320"/>
    </location>
</feature>
<dbReference type="InterPro" id="IPR029063">
    <property type="entry name" value="SAM-dependent_MTases_sf"/>
</dbReference>
<dbReference type="PROSITE" id="PS51683">
    <property type="entry name" value="SAM_OMT_II"/>
    <property type="match status" value="1"/>
</dbReference>
<keyword evidence="2 6" id="KW-0808">Transferase</keyword>
<keyword evidence="7" id="KW-1185">Reference proteome</keyword>
<evidence type="ECO:0000256" key="3">
    <source>
        <dbReference type="ARBA" id="ARBA00022691"/>
    </source>
</evidence>
<gene>
    <name evidence="6" type="ORF">SAMN05660642_00940</name>
</gene>
<evidence type="ECO:0000256" key="1">
    <source>
        <dbReference type="ARBA" id="ARBA00022603"/>
    </source>
</evidence>
<dbReference type="GO" id="GO:0032259">
    <property type="term" value="P:methylation"/>
    <property type="evidence" value="ECO:0007669"/>
    <property type="project" value="UniProtKB-KW"/>
</dbReference>
<dbReference type="EMBL" id="FNHE01000002">
    <property type="protein sequence ID" value="SDL82924.1"/>
    <property type="molecule type" value="Genomic_DNA"/>
</dbReference>
<dbReference type="STRING" id="1137991.SAMN05660642_00940"/>
<evidence type="ECO:0000313" key="7">
    <source>
        <dbReference type="Proteomes" id="UP000198680"/>
    </source>
</evidence>
<dbReference type="Gene3D" id="1.10.10.10">
    <property type="entry name" value="Winged helix-like DNA-binding domain superfamily/Winged helix DNA-binding domain"/>
    <property type="match status" value="1"/>
</dbReference>
<protein>
    <submittedName>
        <fullName evidence="6">O-methyltransferase</fullName>
    </submittedName>
</protein>
<dbReference type="Pfam" id="PF00891">
    <property type="entry name" value="Methyltransf_2"/>
    <property type="match status" value="1"/>
</dbReference>
<evidence type="ECO:0000259" key="5">
    <source>
        <dbReference type="Pfam" id="PF08100"/>
    </source>
</evidence>
<dbReference type="RefSeq" id="WP_139177014.1">
    <property type="nucleotide sequence ID" value="NZ_FNHE01000002.1"/>
</dbReference>
<dbReference type="Proteomes" id="UP000198680">
    <property type="component" value="Unassembled WGS sequence"/>
</dbReference>
<evidence type="ECO:0000259" key="4">
    <source>
        <dbReference type="Pfam" id="PF00891"/>
    </source>
</evidence>
<dbReference type="Pfam" id="PF08100">
    <property type="entry name" value="Dimerisation"/>
    <property type="match status" value="1"/>
</dbReference>
<dbReference type="PIRSF" id="PIRSF005739">
    <property type="entry name" value="O-mtase"/>
    <property type="match status" value="1"/>
</dbReference>
<dbReference type="GO" id="GO:0046983">
    <property type="term" value="F:protein dimerization activity"/>
    <property type="evidence" value="ECO:0007669"/>
    <property type="project" value="InterPro"/>
</dbReference>
<dbReference type="InterPro" id="IPR036388">
    <property type="entry name" value="WH-like_DNA-bd_sf"/>
</dbReference>
<dbReference type="Gene3D" id="3.40.50.150">
    <property type="entry name" value="Vaccinia Virus protein VP39"/>
    <property type="match status" value="1"/>
</dbReference>
<dbReference type="GO" id="GO:0008171">
    <property type="term" value="F:O-methyltransferase activity"/>
    <property type="evidence" value="ECO:0007669"/>
    <property type="project" value="InterPro"/>
</dbReference>
<name>A0A1G9N912_9ACTN</name>
<dbReference type="AlphaFoldDB" id="A0A1G9N912"/>
<sequence>MDAAASSEEPAVQMLRMLSGVLTVQALYVAADLGVADELAAGPRSVPDLATAAGAHPGALYRLLRLLAGTGVFREQPDGRFALTPLGRCLRREGPESVRDWALYLGSPELWEVIGTLLETVRSGQPAFPRLHGVTVWDYMAEHPEFAAPFQRWMSRQSELHNAAVLAAYDFSPFRVLADVGGGQGATLAAILGAHPSLRGILFDLPDVVRHPIPLDEARLMSRCEVIGGDMLHGVPSGADAYMIKRTLMTLSDETATAVLRRCAAAMPVDGKVLAVEMVLPVGNEPSPAKTFDVLMLLQHPGAGIRTEAEFADLFAAAGLELARIIPTNSPNSILEGVRARRLS</sequence>
<dbReference type="SUPFAM" id="SSF46785">
    <property type="entry name" value="Winged helix' DNA-binding domain"/>
    <property type="match status" value="1"/>
</dbReference>
<evidence type="ECO:0000256" key="2">
    <source>
        <dbReference type="ARBA" id="ARBA00022679"/>
    </source>
</evidence>
<feature type="domain" description="O-methyltransferase dimerisation" evidence="5">
    <location>
        <begin position="16"/>
        <end position="90"/>
    </location>
</feature>
<dbReference type="InterPro" id="IPR016461">
    <property type="entry name" value="COMT-like"/>
</dbReference>
<dbReference type="InterPro" id="IPR012967">
    <property type="entry name" value="COMT_dimerisation"/>
</dbReference>
<dbReference type="InterPro" id="IPR036390">
    <property type="entry name" value="WH_DNA-bd_sf"/>
</dbReference>
<dbReference type="PANTHER" id="PTHR11746">
    <property type="entry name" value="O-METHYLTRANSFERASE"/>
    <property type="match status" value="1"/>
</dbReference>
<dbReference type="OrthoDB" id="3804952at2"/>
<evidence type="ECO:0000313" key="6">
    <source>
        <dbReference type="EMBL" id="SDL82924.1"/>
    </source>
</evidence>
<reference evidence="7" key="1">
    <citation type="submission" date="2016-10" db="EMBL/GenBank/DDBJ databases">
        <authorList>
            <person name="Varghese N."/>
            <person name="Submissions S."/>
        </authorList>
    </citation>
    <scope>NUCLEOTIDE SEQUENCE [LARGE SCALE GENOMIC DNA]</scope>
    <source>
        <strain evidence="7">DSM 45419</strain>
    </source>
</reference>
<dbReference type="SUPFAM" id="SSF53335">
    <property type="entry name" value="S-adenosyl-L-methionine-dependent methyltransferases"/>
    <property type="match status" value="1"/>
</dbReference>
<accession>A0A1G9N912</accession>
<keyword evidence="1 6" id="KW-0489">Methyltransferase</keyword>
<dbReference type="InterPro" id="IPR001077">
    <property type="entry name" value="COMT_C"/>
</dbReference>
<dbReference type="Gene3D" id="1.10.287.1350">
    <property type="match status" value="1"/>
</dbReference>
<organism evidence="6 7">
    <name type="scientific">Geodermatophilus siccatus</name>
    <dbReference type="NCBI Taxonomy" id="1137991"/>
    <lineage>
        <taxon>Bacteria</taxon>
        <taxon>Bacillati</taxon>
        <taxon>Actinomycetota</taxon>
        <taxon>Actinomycetes</taxon>
        <taxon>Geodermatophilales</taxon>
        <taxon>Geodermatophilaceae</taxon>
        <taxon>Geodermatophilus</taxon>
    </lineage>
</organism>
<proteinExistence type="predicted"/>